<evidence type="ECO:0008006" key="4">
    <source>
        <dbReference type="Google" id="ProtNLM"/>
    </source>
</evidence>
<keyword evidence="1" id="KW-0812">Transmembrane</keyword>
<keyword evidence="1" id="KW-0472">Membrane</keyword>
<organism evidence="2 3">
    <name type="scientific">Sphingorhabdus pulchriflava</name>
    <dbReference type="NCBI Taxonomy" id="2292257"/>
    <lineage>
        <taxon>Bacteria</taxon>
        <taxon>Pseudomonadati</taxon>
        <taxon>Pseudomonadota</taxon>
        <taxon>Alphaproteobacteria</taxon>
        <taxon>Sphingomonadales</taxon>
        <taxon>Sphingomonadaceae</taxon>
        <taxon>Sphingorhabdus</taxon>
    </lineage>
</organism>
<accession>A0A371B572</accession>
<evidence type="ECO:0000313" key="2">
    <source>
        <dbReference type="EMBL" id="RDV02729.1"/>
    </source>
</evidence>
<gene>
    <name evidence="2" type="ORF">DXH95_12340</name>
</gene>
<dbReference type="OrthoDB" id="3298842at2"/>
<dbReference type="InterPro" id="IPR014719">
    <property type="entry name" value="Ribosomal_bL12_C/ClpS-like"/>
</dbReference>
<dbReference type="Proteomes" id="UP000263833">
    <property type="component" value="Unassembled WGS sequence"/>
</dbReference>
<proteinExistence type="predicted"/>
<dbReference type="AlphaFoldDB" id="A0A371B572"/>
<keyword evidence="1" id="KW-1133">Transmembrane helix</keyword>
<comment type="caution">
    <text evidence="2">The sequence shown here is derived from an EMBL/GenBank/DDBJ whole genome shotgun (WGS) entry which is preliminary data.</text>
</comment>
<reference evidence="3" key="1">
    <citation type="submission" date="2018-08" db="EMBL/GenBank/DDBJ databases">
        <authorList>
            <person name="Kim S.-J."/>
            <person name="Jung G.-Y."/>
        </authorList>
    </citation>
    <scope>NUCLEOTIDE SEQUENCE [LARGE SCALE GENOMIC DNA]</scope>
    <source>
        <strain evidence="3">GY_G</strain>
    </source>
</reference>
<evidence type="ECO:0000256" key="1">
    <source>
        <dbReference type="SAM" id="Phobius"/>
    </source>
</evidence>
<keyword evidence="3" id="KW-1185">Reference proteome</keyword>
<protein>
    <recommendedName>
        <fullName evidence="4">Ribosomal protein L7/L12 C-terminal domain-containing protein</fullName>
    </recommendedName>
</protein>
<sequence length="88" mass="10200">MTGDGEFDWLSFALGLFAGVVLSWILNRRRKLQIEPVQPIEPRELHGDLKALVLLYRADGRKIEAIKLVREQLDCDLRTAKYLVEHVR</sequence>
<dbReference type="EMBL" id="QRGP01000002">
    <property type="protein sequence ID" value="RDV02729.1"/>
    <property type="molecule type" value="Genomic_DNA"/>
</dbReference>
<feature type="transmembrane region" description="Helical" evidence="1">
    <location>
        <begin position="6"/>
        <end position="26"/>
    </location>
</feature>
<dbReference type="Gene3D" id="3.30.1390.10">
    <property type="match status" value="1"/>
</dbReference>
<evidence type="ECO:0000313" key="3">
    <source>
        <dbReference type="Proteomes" id="UP000263833"/>
    </source>
</evidence>
<name>A0A371B572_9SPHN</name>
<dbReference type="RefSeq" id="WP_115549831.1">
    <property type="nucleotide sequence ID" value="NZ_QRGP01000002.1"/>
</dbReference>